<feature type="transmembrane region" description="Helical" evidence="6">
    <location>
        <begin position="313"/>
        <end position="334"/>
    </location>
</feature>
<feature type="transmembrane region" description="Helical" evidence="6">
    <location>
        <begin position="75"/>
        <end position="95"/>
    </location>
</feature>
<dbReference type="InterPro" id="IPR020846">
    <property type="entry name" value="MFS_dom"/>
</dbReference>
<dbReference type="InterPro" id="IPR053160">
    <property type="entry name" value="MFS_DHA3_Transporter"/>
</dbReference>
<comment type="subcellular location">
    <subcellularLocation>
        <location evidence="1">Cell membrane</location>
        <topology evidence="1">Multi-pass membrane protein</topology>
    </subcellularLocation>
</comment>
<evidence type="ECO:0000256" key="1">
    <source>
        <dbReference type="ARBA" id="ARBA00004651"/>
    </source>
</evidence>
<keyword evidence="9" id="KW-1185">Reference proteome</keyword>
<keyword evidence="3 6" id="KW-0812">Transmembrane</keyword>
<feature type="transmembrane region" description="Helical" evidence="6">
    <location>
        <begin position="228"/>
        <end position="246"/>
    </location>
</feature>
<dbReference type="Gene3D" id="1.20.1250.20">
    <property type="entry name" value="MFS general substrate transporter like domains"/>
    <property type="match status" value="1"/>
</dbReference>
<evidence type="ECO:0000313" key="8">
    <source>
        <dbReference type="EMBL" id="ARU61183.1"/>
    </source>
</evidence>
<dbReference type="InterPro" id="IPR011701">
    <property type="entry name" value="MFS"/>
</dbReference>
<feature type="transmembrane region" description="Helical" evidence="6">
    <location>
        <begin position="289"/>
        <end position="307"/>
    </location>
</feature>
<feature type="domain" description="Major facilitator superfamily (MFS) profile" evidence="7">
    <location>
        <begin position="1"/>
        <end position="398"/>
    </location>
</feature>
<evidence type="ECO:0000259" key="7">
    <source>
        <dbReference type="PROSITE" id="PS50850"/>
    </source>
</evidence>
<evidence type="ECO:0000256" key="2">
    <source>
        <dbReference type="ARBA" id="ARBA00022448"/>
    </source>
</evidence>
<sequence length="398" mass="44234">MNTKLVRNNVWLIYAYTFATGLFFDRALWVLFLVERGMNMAQVGLLESLLHLAILFFEVPTGIVADLYGRRKSLLIGTFISLFYALFMMISGNFFTFTLAFALMGLSGTFKSGASQALLYETLQAGGKESSYTKIMGNETALFLLSLSIAQWTGGLMAGTSWTLVYSSIIVAQVVALVLVWFVKEPAREVPAEQAEQTGKKSTVQLWKGQFADTLSVWKKEPSLRKPVVLFVAVVTIMTVVIFYAQEHFKRQGFSTGEIGFIFMAEALLSAAAAKLAHRVEEKIQFSKLFQGIYFSFLLLLLVFAVIKGWMAVFLLYAMGMLSTGLEPIFSNFVQAKLTAQVRATFFSMISLLTSFGIMLIFPLYGAVVDVIGFTYSFIGLAVLLVLVRIVIRRPATV</sequence>
<dbReference type="RefSeq" id="WP_087456564.1">
    <property type="nucleotide sequence ID" value="NZ_CP021434.1"/>
</dbReference>
<organism evidence="8 9">
    <name type="scientific">Tumebacillus avium</name>
    <dbReference type="NCBI Taxonomy" id="1903704"/>
    <lineage>
        <taxon>Bacteria</taxon>
        <taxon>Bacillati</taxon>
        <taxon>Bacillota</taxon>
        <taxon>Bacilli</taxon>
        <taxon>Bacillales</taxon>
        <taxon>Alicyclobacillaceae</taxon>
        <taxon>Tumebacillus</taxon>
    </lineage>
</organism>
<dbReference type="InterPro" id="IPR005829">
    <property type="entry name" value="Sugar_transporter_CS"/>
</dbReference>
<feature type="transmembrane region" description="Helical" evidence="6">
    <location>
        <begin position="371"/>
        <end position="392"/>
    </location>
</feature>
<evidence type="ECO:0000256" key="3">
    <source>
        <dbReference type="ARBA" id="ARBA00022692"/>
    </source>
</evidence>
<dbReference type="Proteomes" id="UP000195437">
    <property type="component" value="Chromosome"/>
</dbReference>
<accession>A0A1Y0IPA1</accession>
<reference evidence="9" key="1">
    <citation type="submission" date="2017-05" db="EMBL/GenBank/DDBJ databases">
        <authorList>
            <person name="Sung H."/>
        </authorList>
    </citation>
    <scope>NUCLEOTIDE SEQUENCE [LARGE SCALE GENOMIC DNA]</scope>
    <source>
        <strain evidence="9">AR23208</strain>
    </source>
</reference>
<dbReference type="PANTHER" id="PTHR23530:SF1">
    <property type="entry name" value="PERMEASE, MAJOR FACILITATOR SUPERFAMILY-RELATED"/>
    <property type="match status" value="1"/>
</dbReference>
<feature type="transmembrane region" description="Helical" evidence="6">
    <location>
        <begin position="346"/>
        <end position="365"/>
    </location>
</feature>
<dbReference type="SUPFAM" id="SSF103473">
    <property type="entry name" value="MFS general substrate transporter"/>
    <property type="match status" value="1"/>
</dbReference>
<feature type="transmembrane region" description="Helical" evidence="6">
    <location>
        <begin position="164"/>
        <end position="183"/>
    </location>
</feature>
<evidence type="ECO:0000256" key="4">
    <source>
        <dbReference type="ARBA" id="ARBA00022989"/>
    </source>
</evidence>
<protein>
    <recommendedName>
        <fullName evidence="7">Major facilitator superfamily (MFS) profile domain-containing protein</fullName>
    </recommendedName>
</protein>
<evidence type="ECO:0000256" key="5">
    <source>
        <dbReference type="ARBA" id="ARBA00023136"/>
    </source>
</evidence>
<feature type="transmembrane region" description="Helical" evidence="6">
    <location>
        <begin position="258"/>
        <end position="277"/>
    </location>
</feature>
<dbReference type="EMBL" id="CP021434">
    <property type="protein sequence ID" value="ARU61183.1"/>
    <property type="molecule type" value="Genomic_DNA"/>
</dbReference>
<feature type="transmembrane region" description="Helical" evidence="6">
    <location>
        <begin position="49"/>
        <end position="68"/>
    </location>
</feature>
<dbReference type="Pfam" id="PF07690">
    <property type="entry name" value="MFS_1"/>
    <property type="match status" value="1"/>
</dbReference>
<dbReference type="PROSITE" id="PS00216">
    <property type="entry name" value="SUGAR_TRANSPORT_1"/>
    <property type="match status" value="1"/>
</dbReference>
<dbReference type="GO" id="GO:0005886">
    <property type="term" value="C:plasma membrane"/>
    <property type="evidence" value="ECO:0007669"/>
    <property type="project" value="UniProtKB-SubCell"/>
</dbReference>
<dbReference type="PROSITE" id="PS50850">
    <property type="entry name" value="MFS"/>
    <property type="match status" value="1"/>
</dbReference>
<dbReference type="GO" id="GO:0022857">
    <property type="term" value="F:transmembrane transporter activity"/>
    <property type="evidence" value="ECO:0007669"/>
    <property type="project" value="InterPro"/>
</dbReference>
<gene>
    <name evidence="8" type="ORF">CBW65_09155</name>
</gene>
<keyword evidence="5 6" id="KW-0472">Membrane</keyword>
<keyword evidence="2" id="KW-0813">Transport</keyword>
<keyword evidence="4 6" id="KW-1133">Transmembrane helix</keyword>
<dbReference type="PANTHER" id="PTHR23530">
    <property type="entry name" value="TRANSPORT PROTEIN-RELATED"/>
    <property type="match status" value="1"/>
</dbReference>
<feature type="transmembrane region" description="Helical" evidence="6">
    <location>
        <begin position="12"/>
        <end position="34"/>
    </location>
</feature>
<evidence type="ECO:0000256" key="6">
    <source>
        <dbReference type="SAM" id="Phobius"/>
    </source>
</evidence>
<dbReference type="OrthoDB" id="9816124at2"/>
<evidence type="ECO:0000313" key="9">
    <source>
        <dbReference type="Proteomes" id="UP000195437"/>
    </source>
</evidence>
<proteinExistence type="predicted"/>
<dbReference type="KEGG" id="tum:CBW65_09155"/>
<name>A0A1Y0IPA1_9BACL</name>
<dbReference type="AlphaFoldDB" id="A0A1Y0IPA1"/>
<dbReference type="InterPro" id="IPR036259">
    <property type="entry name" value="MFS_trans_sf"/>
</dbReference>